<feature type="compositionally biased region" description="Basic and acidic residues" evidence="1">
    <location>
        <begin position="350"/>
        <end position="361"/>
    </location>
</feature>
<dbReference type="Proteomes" id="UP000027222">
    <property type="component" value="Unassembled WGS sequence"/>
</dbReference>
<feature type="compositionally biased region" description="Polar residues" evidence="1">
    <location>
        <begin position="328"/>
        <end position="337"/>
    </location>
</feature>
<evidence type="ECO:0000256" key="1">
    <source>
        <dbReference type="SAM" id="MobiDB-lite"/>
    </source>
</evidence>
<dbReference type="EMBL" id="KL142380">
    <property type="protein sequence ID" value="KDR75765.1"/>
    <property type="molecule type" value="Genomic_DNA"/>
</dbReference>
<proteinExistence type="predicted"/>
<dbReference type="AlphaFoldDB" id="A0A067SXT2"/>
<feature type="compositionally biased region" description="Polar residues" evidence="1">
    <location>
        <begin position="9"/>
        <end position="18"/>
    </location>
</feature>
<organism evidence="2 3">
    <name type="scientific">Galerina marginata (strain CBS 339.88)</name>
    <dbReference type="NCBI Taxonomy" id="685588"/>
    <lineage>
        <taxon>Eukaryota</taxon>
        <taxon>Fungi</taxon>
        <taxon>Dikarya</taxon>
        <taxon>Basidiomycota</taxon>
        <taxon>Agaricomycotina</taxon>
        <taxon>Agaricomycetes</taxon>
        <taxon>Agaricomycetidae</taxon>
        <taxon>Agaricales</taxon>
        <taxon>Agaricineae</taxon>
        <taxon>Strophariaceae</taxon>
        <taxon>Galerina</taxon>
    </lineage>
</organism>
<gene>
    <name evidence="2" type="ORF">GALMADRAFT_226411</name>
</gene>
<name>A0A067SXT2_GALM3</name>
<feature type="compositionally biased region" description="Low complexity" evidence="1">
    <location>
        <begin position="297"/>
        <end position="323"/>
    </location>
</feature>
<feature type="compositionally biased region" description="Basic residues" evidence="1">
    <location>
        <begin position="408"/>
        <end position="421"/>
    </location>
</feature>
<sequence length="421" mass="46433">MDFDIARQSCWTYPTSDARSGPLPPQGRSHQITSPYLPSPPPEPSSPLPVQIEPGVWYQDDDILHASNWPPVQRFLAQIREERRMVDTPSDLIFALAALDVLYNPHDPAHWIFWAPVPGSKVGDTVDKIALHKPRLVKSSVPWTGFNVYKHIIAAIQEKFRYVYLKRKWYPVDDRPTETQKRTLRSSGEPVEQTVNEFFNLVATSPRKSGKFTKKDKTTSLPIKRAPRAVAGPSAKPTPTDEVVSVDAQLAVLEESSSSNRLGIRKRRNVTSASRSPQAISVPTTNTSSKETHHSSEPSPSLSSSSSSSSHSRSTSQSSLETLVANERCSSVASSDTVVGALPSKKRKAGDREKDDEHSKDQEDESTSTEGMVTRGRASKIRSVDSEESSLSSRKSTPAPASEARSKTTTRPKARAKRARV</sequence>
<reference evidence="3" key="1">
    <citation type="journal article" date="2014" name="Proc. Natl. Acad. Sci. U.S.A.">
        <title>Extensive sampling of basidiomycete genomes demonstrates inadequacy of the white-rot/brown-rot paradigm for wood decay fungi.</title>
        <authorList>
            <person name="Riley R."/>
            <person name="Salamov A.A."/>
            <person name="Brown D.W."/>
            <person name="Nagy L.G."/>
            <person name="Floudas D."/>
            <person name="Held B.W."/>
            <person name="Levasseur A."/>
            <person name="Lombard V."/>
            <person name="Morin E."/>
            <person name="Otillar R."/>
            <person name="Lindquist E.A."/>
            <person name="Sun H."/>
            <person name="LaButti K.M."/>
            <person name="Schmutz J."/>
            <person name="Jabbour D."/>
            <person name="Luo H."/>
            <person name="Baker S.E."/>
            <person name="Pisabarro A.G."/>
            <person name="Walton J.D."/>
            <person name="Blanchette R.A."/>
            <person name="Henrissat B."/>
            <person name="Martin F."/>
            <person name="Cullen D."/>
            <person name="Hibbett D.S."/>
            <person name="Grigoriev I.V."/>
        </authorList>
    </citation>
    <scope>NUCLEOTIDE SEQUENCE [LARGE SCALE GENOMIC DNA]</scope>
    <source>
        <strain evidence="3">CBS 339.88</strain>
    </source>
</reference>
<feature type="region of interest" description="Disordered" evidence="1">
    <location>
        <begin position="259"/>
        <end position="421"/>
    </location>
</feature>
<dbReference type="STRING" id="685588.A0A067SXT2"/>
<evidence type="ECO:0000313" key="2">
    <source>
        <dbReference type="EMBL" id="KDR75765.1"/>
    </source>
</evidence>
<feature type="region of interest" description="Disordered" evidence="1">
    <location>
        <begin position="208"/>
        <end position="243"/>
    </location>
</feature>
<accession>A0A067SXT2</accession>
<feature type="region of interest" description="Disordered" evidence="1">
    <location>
        <begin position="1"/>
        <end position="50"/>
    </location>
</feature>
<feature type="compositionally biased region" description="Polar residues" evidence="1">
    <location>
        <begin position="270"/>
        <end position="287"/>
    </location>
</feature>
<protein>
    <submittedName>
        <fullName evidence="2">Uncharacterized protein</fullName>
    </submittedName>
</protein>
<feature type="compositionally biased region" description="Pro residues" evidence="1">
    <location>
        <begin position="37"/>
        <end position="47"/>
    </location>
</feature>
<evidence type="ECO:0000313" key="3">
    <source>
        <dbReference type="Proteomes" id="UP000027222"/>
    </source>
</evidence>
<keyword evidence="3" id="KW-1185">Reference proteome</keyword>
<dbReference type="HOGENOM" id="CLU_023863_0_0_1"/>
<dbReference type="OrthoDB" id="2944913at2759"/>